<dbReference type="Pfam" id="PF08477">
    <property type="entry name" value="Roc"/>
    <property type="match status" value="1"/>
</dbReference>
<evidence type="ECO:0000313" key="2">
    <source>
        <dbReference type="EMBL" id="CBY30978.1"/>
    </source>
</evidence>
<dbReference type="AlphaFoldDB" id="E4WWZ3"/>
<sequence>MSEKIKICVVGDRNAGKTIFCNLIAGQFSDAAQLLEHRRPTASLRVLEFEHEIDSKTSIDVELWDCSGDPEQEKIWPSFRHSCGGVIIFSRDTSIESFVDYFVESGAVQPEQSLLWINKEGGPKLTNTVVPDIHQLDVLSDIESSKSKFAKFLRKCVKVESEVQDRDERRIAA</sequence>
<dbReference type="Proteomes" id="UP000001307">
    <property type="component" value="Unassembled WGS sequence"/>
</dbReference>
<evidence type="ECO:0000313" key="1">
    <source>
        <dbReference type="EMBL" id="CBY21885.1"/>
    </source>
</evidence>
<dbReference type="Proteomes" id="UP000011014">
    <property type="component" value="Unassembled WGS sequence"/>
</dbReference>
<dbReference type="OrthoDB" id="275177at2759"/>
<gene>
    <name evidence="1" type="ORF">GSOID_T00011415001</name>
    <name evidence="2" type="ORF">GSOID_T00018925001</name>
</gene>
<dbReference type="InterPro" id="IPR027417">
    <property type="entry name" value="P-loop_NTPase"/>
</dbReference>
<proteinExistence type="predicted"/>
<organism evidence="1">
    <name type="scientific">Oikopleura dioica</name>
    <name type="common">Tunicate</name>
    <dbReference type="NCBI Taxonomy" id="34765"/>
    <lineage>
        <taxon>Eukaryota</taxon>
        <taxon>Metazoa</taxon>
        <taxon>Chordata</taxon>
        <taxon>Tunicata</taxon>
        <taxon>Appendicularia</taxon>
        <taxon>Copelata</taxon>
        <taxon>Oikopleuridae</taxon>
        <taxon>Oikopleura</taxon>
    </lineage>
</organism>
<dbReference type="EMBL" id="FN654289">
    <property type="protein sequence ID" value="CBY30978.1"/>
    <property type="molecule type" value="Genomic_DNA"/>
</dbReference>
<evidence type="ECO:0000313" key="3">
    <source>
        <dbReference type="Proteomes" id="UP000001307"/>
    </source>
</evidence>
<name>E4WWZ3_OIKDI</name>
<dbReference type="InParanoid" id="E4WWZ3"/>
<dbReference type="Gene3D" id="3.40.50.300">
    <property type="entry name" value="P-loop containing nucleotide triphosphate hydrolases"/>
    <property type="match status" value="1"/>
</dbReference>
<evidence type="ECO:0008006" key="4">
    <source>
        <dbReference type="Google" id="ProtNLM"/>
    </source>
</evidence>
<protein>
    <recommendedName>
        <fullName evidence="4">Intraflagellar transport protein 22 homolog</fullName>
    </recommendedName>
</protein>
<reference evidence="1" key="1">
    <citation type="journal article" date="2010" name="Science">
        <title>Plasticity of animal genome architecture unmasked by rapid evolution of a pelagic tunicate.</title>
        <authorList>
            <person name="Denoeud F."/>
            <person name="Henriet S."/>
            <person name="Mungpakdee S."/>
            <person name="Aury J.M."/>
            <person name="Da Silva C."/>
            <person name="Brinkmann H."/>
            <person name="Mikhaleva J."/>
            <person name="Olsen L.C."/>
            <person name="Jubin C."/>
            <person name="Canestro C."/>
            <person name="Bouquet J.M."/>
            <person name="Danks G."/>
            <person name="Poulain J."/>
            <person name="Campsteijn C."/>
            <person name="Adamski M."/>
            <person name="Cross I."/>
            <person name="Yadetie F."/>
            <person name="Muffato M."/>
            <person name="Louis A."/>
            <person name="Butcher S."/>
            <person name="Tsagkogeorga G."/>
            <person name="Konrad A."/>
            <person name="Singh S."/>
            <person name="Jensen M.F."/>
            <person name="Cong E.H."/>
            <person name="Eikeseth-Otteraa H."/>
            <person name="Noel B."/>
            <person name="Anthouard V."/>
            <person name="Porcel B.M."/>
            <person name="Kachouri-Lafond R."/>
            <person name="Nishino A."/>
            <person name="Ugolini M."/>
            <person name="Chourrout P."/>
            <person name="Nishida H."/>
            <person name="Aasland R."/>
            <person name="Huzurbazar S."/>
            <person name="Westhof E."/>
            <person name="Delsuc F."/>
            <person name="Lehrach H."/>
            <person name="Reinhardt R."/>
            <person name="Weissenbach J."/>
            <person name="Roy S.W."/>
            <person name="Artiguenave F."/>
            <person name="Postlethwait J.H."/>
            <person name="Manak J.R."/>
            <person name="Thompson E.M."/>
            <person name="Jaillon O."/>
            <person name="Du Pasquier L."/>
            <person name="Boudinot P."/>
            <person name="Liberles D.A."/>
            <person name="Volff J.N."/>
            <person name="Philippe H."/>
            <person name="Lenhard B."/>
            <person name="Roest Crollius H."/>
            <person name="Wincker P."/>
            <person name="Chourrout D."/>
        </authorList>
    </citation>
    <scope>NUCLEOTIDE SEQUENCE [LARGE SCALE GENOMIC DNA]</scope>
</reference>
<keyword evidence="3" id="KW-1185">Reference proteome</keyword>
<dbReference type="FunCoup" id="E4WWZ3">
    <property type="interactions" value="74"/>
</dbReference>
<accession>E4WWZ3</accession>
<dbReference type="EMBL" id="FN653018">
    <property type="protein sequence ID" value="CBY21885.1"/>
    <property type="molecule type" value="Genomic_DNA"/>
</dbReference>
<dbReference type="SUPFAM" id="SSF52540">
    <property type="entry name" value="P-loop containing nucleoside triphosphate hydrolases"/>
    <property type="match status" value="1"/>
</dbReference>